<accession>A0A0P1KYC2</accession>
<keyword evidence="10" id="KW-1185">Reference proteome</keyword>
<feature type="region of interest" description="Disordered" evidence="7">
    <location>
        <begin position="384"/>
        <end position="423"/>
    </location>
</feature>
<sequence>MNFSSGQGPLDSNSSWFCGHGHTDSSCEATARTFDIYAYHASLPAHMMDVVAGGSVDVDLSRSTIALHNDENISCKEKHKQSEEHYNSETAEIDFSPLAVKDGNCLNNNTSSELVKTMIPHNHVKKKREPLNFVRHDFLKKDIIQLPLQAMQPPPKKLHLWSKVVEKKFLSALRIIPKKSPSKNKLRDRSYGRNELISLYIHHHIGEYRSKKQISSHIQVRKNFILNKQQNGKKITSQERELIELIDYGPLQIPENEYSFYAVFNEILDSTYTSNRTHFTHLPSQGTVVHGFPNVSIYDSCVSNPANTEPPSALECAHRFYSELHSLKCIAVNTYDYTYPYCEALSFRSRRSNRKMLKAAKKVEVQQRQLIQKLYASQHSSVLAKPSKFGSDQPEYSGYDSHSFVPPKAAQPPSQYLSHAAEL</sequence>
<dbReference type="GO" id="GO:0005634">
    <property type="term" value="C:nucleus"/>
    <property type="evidence" value="ECO:0007669"/>
    <property type="project" value="UniProtKB-SubCell"/>
</dbReference>
<dbReference type="SMART" id="SM00426">
    <property type="entry name" value="TEA"/>
    <property type="match status" value="1"/>
</dbReference>
<evidence type="ECO:0000256" key="6">
    <source>
        <dbReference type="PROSITE-ProRule" id="PRU00505"/>
    </source>
</evidence>
<dbReference type="InterPro" id="IPR050937">
    <property type="entry name" value="TEC1_TEAD_TF"/>
</dbReference>
<evidence type="ECO:0000313" key="10">
    <source>
        <dbReference type="Proteomes" id="UP000236544"/>
    </source>
</evidence>
<dbReference type="Pfam" id="PF01285">
    <property type="entry name" value="TEA"/>
    <property type="match status" value="1"/>
</dbReference>
<dbReference type="PRINTS" id="PR00065">
    <property type="entry name" value="TEADOMAIN"/>
</dbReference>
<protein>
    <submittedName>
        <fullName evidence="9">LAQU0S44e00100g1_1</fullName>
    </submittedName>
</protein>
<feature type="DNA-binding region" description="TEA" evidence="6">
    <location>
        <begin position="154"/>
        <end position="228"/>
    </location>
</feature>
<comment type="subcellular location">
    <subcellularLocation>
        <location evidence="1">Nucleus</location>
    </subcellularLocation>
</comment>
<dbReference type="PANTHER" id="PTHR11834:SF0">
    <property type="entry name" value="PROTEIN SCALLOPED"/>
    <property type="match status" value="1"/>
</dbReference>
<name>A0A0P1KYC2_9SACH</name>
<gene>
    <name evidence="9" type="ORF">LAQU0_S44e00100g</name>
</gene>
<evidence type="ECO:0000256" key="7">
    <source>
        <dbReference type="SAM" id="MobiDB-lite"/>
    </source>
</evidence>
<evidence type="ECO:0000256" key="2">
    <source>
        <dbReference type="ARBA" id="ARBA00008421"/>
    </source>
</evidence>
<dbReference type="GO" id="GO:0005667">
    <property type="term" value="C:transcription regulator complex"/>
    <property type="evidence" value="ECO:0007669"/>
    <property type="project" value="TreeGrafter"/>
</dbReference>
<evidence type="ECO:0000313" key="9">
    <source>
        <dbReference type="EMBL" id="CUS25235.1"/>
    </source>
</evidence>
<keyword evidence="3" id="KW-0805">Transcription regulation</keyword>
<dbReference type="Proteomes" id="UP000236544">
    <property type="component" value="Unassembled WGS sequence"/>
</dbReference>
<dbReference type="PANTHER" id="PTHR11834">
    <property type="entry name" value="TRANSCRIPTIONAL ENHANCER FACTOR TEF RELATED"/>
    <property type="match status" value="1"/>
</dbReference>
<evidence type="ECO:0000256" key="3">
    <source>
        <dbReference type="ARBA" id="ARBA00023015"/>
    </source>
</evidence>
<dbReference type="PROSITE" id="PS51088">
    <property type="entry name" value="TEA_2"/>
    <property type="match status" value="1"/>
</dbReference>
<dbReference type="InterPro" id="IPR000818">
    <property type="entry name" value="TEA/ATTS_dom"/>
</dbReference>
<reference evidence="10" key="1">
    <citation type="submission" date="2015-10" db="EMBL/GenBank/DDBJ databases">
        <authorList>
            <person name="Devillers H."/>
        </authorList>
    </citation>
    <scope>NUCLEOTIDE SEQUENCE [LARGE SCALE GENOMIC DNA]</scope>
</reference>
<evidence type="ECO:0000256" key="1">
    <source>
        <dbReference type="ARBA" id="ARBA00004123"/>
    </source>
</evidence>
<evidence type="ECO:0000256" key="5">
    <source>
        <dbReference type="ARBA" id="ARBA00023242"/>
    </source>
</evidence>
<evidence type="ECO:0000259" key="8">
    <source>
        <dbReference type="PROSITE" id="PS51088"/>
    </source>
</evidence>
<keyword evidence="5" id="KW-0539">Nucleus</keyword>
<dbReference type="AlphaFoldDB" id="A0A0P1KYC2"/>
<dbReference type="InterPro" id="IPR038096">
    <property type="entry name" value="TEA/ATTS_sf"/>
</dbReference>
<dbReference type="Gene3D" id="6.10.20.40">
    <property type="entry name" value="TEA/ATTS domain"/>
    <property type="match status" value="1"/>
</dbReference>
<dbReference type="GO" id="GO:0000978">
    <property type="term" value="F:RNA polymerase II cis-regulatory region sequence-specific DNA binding"/>
    <property type="evidence" value="ECO:0007669"/>
    <property type="project" value="TreeGrafter"/>
</dbReference>
<evidence type="ECO:0000256" key="4">
    <source>
        <dbReference type="ARBA" id="ARBA00023163"/>
    </source>
</evidence>
<dbReference type="GO" id="GO:0000981">
    <property type="term" value="F:DNA-binding transcription factor activity, RNA polymerase II-specific"/>
    <property type="evidence" value="ECO:0007669"/>
    <property type="project" value="TreeGrafter"/>
</dbReference>
<proteinExistence type="inferred from homology"/>
<dbReference type="OrthoDB" id="10006572at2759"/>
<keyword evidence="4" id="KW-0804">Transcription</keyword>
<feature type="domain" description="TEA" evidence="8">
    <location>
        <begin position="154"/>
        <end position="228"/>
    </location>
</feature>
<organism evidence="9 10">
    <name type="scientific">Lachancea quebecensis</name>
    <dbReference type="NCBI Taxonomy" id="1654605"/>
    <lineage>
        <taxon>Eukaryota</taxon>
        <taxon>Fungi</taxon>
        <taxon>Dikarya</taxon>
        <taxon>Ascomycota</taxon>
        <taxon>Saccharomycotina</taxon>
        <taxon>Saccharomycetes</taxon>
        <taxon>Saccharomycetales</taxon>
        <taxon>Saccharomycetaceae</taxon>
        <taxon>Lachancea</taxon>
    </lineage>
</organism>
<comment type="similarity">
    <text evidence="2">Belongs to the TEC1 family.</text>
</comment>
<dbReference type="EMBL" id="LN890561">
    <property type="protein sequence ID" value="CUS25235.1"/>
    <property type="molecule type" value="Genomic_DNA"/>
</dbReference>